<dbReference type="EMBL" id="CP069103">
    <property type="protein sequence ID" value="QSS52549.1"/>
    <property type="molecule type" value="Genomic_DNA"/>
</dbReference>
<keyword evidence="1" id="KW-0489">Methyltransferase</keyword>
<evidence type="ECO:0000313" key="2">
    <source>
        <dbReference type="Proteomes" id="UP000663419"/>
    </source>
</evidence>
<organism evidence="1 2">
    <name type="scientific">Ajellomyces capsulatus (strain H88)</name>
    <name type="common">Darling's disease fungus</name>
    <name type="synonym">Histoplasma capsulatum</name>
    <dbReference type="NCBI Taxonomy" id="544711"/>
    <lineage>
        <taxon>Eukaryota</taxon>
        <taxon>Fungi</taxon>
        <taxon>Dikarya</taxon>
        <taxon>Ascomycota</taxon>
        <taxon>Pezizomycotina</taxon>
        <taxon>Eurotiomycetes</taxon>
        <taxon>Eurotiomycetidae</taxon>
        <taxon>Onygenales</taxon>
        <taxon>Ajellomycetaceae</taxon>
        <taxon>Histoplasma</taxon>
    </lineage>
</organism>
<dbReference type="SUPFAM" id="SSF159501">
    <property type="entry name" value="EreA/ChaN-like"/>
    <property type="match status" value="1"/>
</dbReference>
<dbReference type="CDD" id="cd14728">
    <property type="entry name" value="Ere-like"/>
    <property type="match status" value="1"/>
</dbReference>
<dbReference type="PANTHER" id="PTHR31299">
    <property type="entry name" value="ESTERASE, PUTATIVE (AFU_ORTHOLOGUE AFUA_1G05850)-RELATED"/>
    <property type="match status" value="1"/>
</dbReference>
<proteinExistence type="predicted"/>
<dbReference type="GO" id="GO:0008168">
    <property type="term" value="F:methyltransferase activity"/>
    <property type="evidence" value="ECO:0007669"/>
    <property type="project" value="UniProtKB-KW"/>
</dbReference>
<reference evidence="1" key="1">
    <citation type="submission" date="2021-01" db="EMBL/GenBank/DDBJ databases">
        <title>Chromosome-level genome assembly of a human fungal pathogen reveals clustering of transcriptionally co-regulated genes.</title>
        <authorList>
            <person name="Voorhies M."/>
            <person name="Cohen S."/>
            <person name="Shea T.P."/>
            <person name="Petrus S."/>
            <person name="Munoz J.F."/>
            <person name="Poplawski S."/>
            <person name="Goldman W.E."/>
            <person name="Michael T."/>
            <person name="Cuomo C.A."/>
            <person name="Sil A."/>
            <person name="Beyhan S."/>
        </authorList>
    </citation>
    <scope>NUCLEOTIDE SEQUENCE</scope>
    <source>
        <strain evidence="1">H88</strain>
    </source>
</reference>
<keyword evidence="1" id="KW-0808">Transferase</keyword>
<dbReference type="AlphaFoldDB" id="A0A8A1LER7"/>
<dbReference type="Pfam" id="PF05139">
    <property type="entry name" value="Erythro_esteras"/>
    <property type="match status" value="1"/>
</dbReference>
<accession>A0A8A1LER7</accession>
<dbReference type="GO" id="GO:0032259">
    <property type="term" value="P:methylation"/>
    <property type="evidence" value="ECO:0007669"/>
    <property type="project" value="UniProtKB-KW"/>
</dbReference>
<gene>
    <name evidence="1" type="ORF">I7I53_08228</name>
</gene>
<protein>
    <submittedName>
        <fullName evidence="1">L-isoaspartate O-methyltransferase</fullName>
    </submittedName>
</protein>
<dbReference type="VEuPathDB" id="FungiDB:I7I53_08228"/>
<dbReference type="Proteomes" id="UP000663419">
    <property type="component" value="Chromosome 2"/>
</dbReference>
<dbReference type="GO" id="GO:0046677">
    <property type="term" value="P:response to antibiotic"/>
    <property type="evidence" value="ECO:0007669"/>
    <property type="project" value="InterPro"/>
</dbReference>
<dbReference type="InterPro" id="IPR052036">
    <property type="entry name" value="Hydrolase/PRTase-associated"/>
</dbReference>
<dbReference type="InterPro" id="IPR007815">
    <property type="entry name" value="Emycin_Estase"/>
</dbReference>
<name>A0A8A1LER7_AJEC8</name>
<sequence length="137" mass="15454">MYSRSADSWSLRDSHMFETLRRLLNVKSESSKAVVWAHNSHIGDARYTSMGTRRGELNVGQLCRENLGQENVALVGCFMHTGTVAAAHDWDEDVQVMKVNPSRPDSWEYVAHESGIPSFLLDLRPNQADPELRRALA</sequence>
<dbReference type="Gene3D" id="3.40.1660.10">
    <property type="entry name" value="EreA-like (biosynthetic domain)"/>
    <property type="match status" value="1"/>
</dbReference>
<evidence type="ECO:0000313" key="1">
    <source>
        <dbReference type="EMBL" id="QSS52549.1"/>
    </source>
</evidence>
<dbReference type="PANTHER" id="PTHR31299:SF0">
    <property type="entry name" value="ESTERASE, PUTATIVE (AFU_ORTHOLOGUE AFUA_1G05850)-RELATED"/>
    <property type="match status" value="1"/>
</dbReference>